<feature type="region of interest" description="Disordered" evidence="1">
    <location>
        <begin position="20"/>
        <end position="49"/>
    </location>
</feature>
<name>W2TT88_NECAM</name>
<dbReference type="KEGG" id="nai:NECAME_16971"/>
<accession>W2TT88</accession>
<evidence type="ECO:0000313" key="2">
    <source>
        <dbReference type="EMBL" id="ETN84879.1"/>
    </source>
</evidence>
<sequence length="136" mass="14664">MPVAPGAPFSPCFPASPCSPIDPGGPGTPSFPGRPGFPGGPSTPALNPLPTLVTRFKSNKIINSEPVGHFKEMEVLDSKRLSYGKKLKHFRHAETQTDRSCSGTQVHGRAHKHPTNIMLHMKIAMMNCLSVDILPK</sequence>
<evidence type="ECO:0000256" key="1">
    <source>
        <dbReference type="SAM" id="MobiDB-lite"/>
    </source>
</evidence>
<reference evidence="3" key="1">
    <citation type="journal article" date="2014" name="Nat. Genet.">
        <title>Genome of the human hookworm Necator americanus.</title>
        <authorList>
            <person name="Tang Y.T."/>
            <person name="Gao X."/>
            <person name="Rosa B.A."/>
            <person name="Abubucker S."/>
            <person name="Hallsworth-Pepin K."/>
            <person name="Martin J."/>
            <person name="Tyagi R."/>
            <person name="Heizer E."/>
            <person name="Zhang X."/>
            <person name="Bhonagiri-Palsikar V."/>
            <person name="Minx P."/>
            <person name="Warren W.C."/>
            <person name="Wang Q."/>
            <person name="Zhan B."/>
            <person name="Hotez P.J."/>
            <person name="Sternberg P.W."/>
            <person name="Dougall A."/>
            <person name="Gaze S.T."/>
            <person name="Mulvenna J."/>
            <person name="Sotillo J."/>
            <person name="Ranganathan S."/>
            <person name="Rabelo E.M."/>
            <person name="Wilson R.K."/>
            <person name="Felgner P.L."/>
            <person name="Bethony J."/>
            <person name="Hawdon J.M."/>
            <person name="Gasser R.B."/>
            <person name="Loukas A."/>
            <person name="Mitreva M."/>
        </authorList>
    </citation>
    <scope>NUCLEOTIDE SEQUENCE [LARGE SCALE GENOMIC DNA]</scope>
</reference>
<proteinExistence type="predicted"/>
<organism evidence="2 3">
    <name type="scientific">Necator americanus</name>
    <name type="common">Human hookworm</name>
    <dbReference type="NCBI Taxonomy" id="51031"/>
    <lineage>
        <taxon>Eukaryota</taxon>
        <taxon>Metazoa</taxon>
        <taxon>Ecdysozoa</taxon>
        <taxon>Nematoda</taxon>
        <taxon>Chromadorea</taxon>
        <taxon>Rhabditida</taxon>
        <taxon>Rhabditina</taxon>
        <taxon>Rhabditomorpha</taxon>
        <taxon>Strongyloidea</taxon>
        <taxon>Ancylostomatidae</taxon>
        <taxon>Bunostominae</taxon>
        <taxon>Necator</taxon>
    </lineage>
</organism>
<keyword evidence="3" id="KW-1185">Reference proteome</keyword>
<gene>
    <name evidence="2" type="ORF">NECAME_16971</name>
</gene>
<evidence type="ECO:0000313" key="3">
    <source>
        <dbReference type="Proteomes" id="UP000053676"/>
    </source>
</evidence>
<dbReference type="Proteomes" id="UP000053676">
    <property type="component" value="Unassembled WGS sequence"/>
</dbReference>
<protein>
    <submittedName>
        <fullName evidence="2">Uncharacterized protein</fullName>
    </submittedName>
</protein>
<dbReference type="AlphaFoldDB" id="W2TT88"/>
<feature type="compositionally biased region" description="Low complexity" evidence="1">
    <location>
        <begin position="28"/>
        <end position="44"/>
    </location>
</feature>
<dbReference type="EMBL" id="KI657842">
    <property type="protein sequence ID" value="ETN84879.1"/>
    <property type="molecule type" value="Genomic_DNA"/>
</dbReference>